<feature type="region of interest" description="Disordered" evidence="1">
    <location>
        <begin position="44"/>
        <end position="80"/>
    </location>
</feature>
<name>A0A8H6XWB9_9AGAR</name>
<feature type="compositionally biased region" description="Low complexity" evidence="1">
    <location>
        <begin position="206"/>
        <end position="225"/>
    </location>
</feature>
<keyword evidence="4" id="KW-1185">Reference proteome</keyword>
<feature type="region of interest" description="Disordered" evidence="1">
    <location>
        <begin position="162"/>
        <end position="235"/>
    </location>
</feature>
<comment type="caution">
    <text evidence="3">The sequence shown here is derived from an EMBL/GenBank/DDBJ whole genome shotgun (WGS) entry which is preliminary data.</text>
</comment>
<accession>A0A8H6XWB9</accession>
<dbReference type="OrthoDB" id="3366674at2759"/>
<dbReference type="EMBL" id="JACAZH010000016">
    <property type="protein sequence ID" value="KAF7349425.1"/>
    <property type="molecule type" value="Genomic_DNA"/>
</dbReference>
<proteinExistence type="predicted"/>
<feature type="domain" description="Myb/SANT-like" evidence="2">
    <location>
        <begin position="25"/>
        <end position="123"/>
    </location>
</feature>
<feature type="compositionally biased region" description="Acidic residues" evidence="1">
    <location>
        <begin position="178"/>
        <end position="190"/>
    </location>
</feature>
<dbReference type="InterPro" id="IPR024752">
    <property type="entry name" value="Myb/SANT-like_dom"/>
</dbReference>
<reference evidence="3" key="1">
    <citation type="submission" date="2020-05" db="EMBL/GenBank/DDBJ databases">
        <title>Mycena genomes resolve the evolution of fungal bioluminescence.</title>
        <authorList>
            <person name="Tsai I.J."/>
        </authorList>
    </citation>
    <scope>NUCLEOTIDE SEQUENCE</scope>
    <source>
        <strain evidence="3">160909Yilan</strain>
    </source>
</reference>
<evidence type="ECO:0000259" key="2">
    <source>
        <dbReference type="Pfam" id="PF12776"/>
    </source>
</evidence>
<dbReference type="Pfam" id="PF12776">
    <property type="entry name" value="Myb_DNA-bind_3"/>
    <property type="match status" value="1"/>
</dbReference>
<dbReference type="Proteomes" id="UP000623467">
    <property type="component" value="Unassembled WGS sequence"/>
</dbReference>
<feature type="compositionally biased region" description="Basic and acidic residues" evidence="1">
    <location>
        <begin position="67"/>
        <end position="79"/>
    </location>
</feature>
<feature type="region of interest" description="Disordered" evidence="1">
    <location>
        <begin position="1"/>
        <end position="24"/>
    </location>
</feature>
<feature type="compositionally biased region" description="Basic and acidic residues" evidence="1">
    <location>
        <begin position="7"/>
        <end position="16"/>
    </location>
</feature>
<dbReference type="PANTHER" id="PTHR47072:SF4">
    <property type="entry name" value="MYB_SANT-LIKE DOMAIN-CONTAINING PROTEIN"/>
    <property type="match status" value="1"/>
</dbReference>
<gene>
    <name evidence="3" type="ORF">MSAN_01732400</name>
</gene>
<sequence>MGKRKAAGKENSKPDGTESTAKRCRWNAESDAILVGQLAAEKAAGNQTDNAGWHSSAWTASSTALKGSEKKSGGCEKNPEACQSRWNTLKKDYLSIKSLREKSGWGWDDVEKRVIIEDSVWEALLAVNPKLRKWRTTPFPLYDEMAALVDGAVATGERAFMPTQPAPRASSPEWPDNLPEDDTPSEDDIPIDPTLKGAGGRFEPASVSSQEQSTTSTQVSTIPSSLSSDTDEPVSVGSLQSLSAVFVLGLFLTVPL</sequence>
<dbReference type="PANTHER" id="PTHR47072">
    <property type="match status" value="1"/>
</dbReference>
<dbReference type="AlphaFoldDB" id="A0A8H6XWB9"/>
<evidence type="ECO:0000256" key="1">
    <source>
        <dbReference type="SAM" id="MobiDB-lite"/>
    </source>
</evidence>
<evidence type="ECO:0000313" key="3">
    <source>
        <dbReference type="EMBL" id="KAF7349425.1"/>
    </source>
</evidence>
<evidence type="ECO:0000313" key="4">
    <source>
        <dbReference type="Proteomes" id="UP000623467"/>
    </source>
</evidence>
<protein>
    <recommendedName>
        <fullName evidence="2">Myb/SANT-like domain-containing protein</fullName>
    </recommendedName>
</protein>
<feature type="compositionally biased region" description="Low complexity" evidence="1">
    <location>
        <begin position="51"/>
        <end position="66"/>
    </location>
</feature>
<organism evidence="3 4">
    <name type="scientific">Mycena sanguinolenta</name>
    <dbReference type="NCBI Taxonomy" id="230812"/>
    <lineage>
        <taxon>Eukaryota</taxon>
        <taxon>Fungi</taxon>
        <taxon>Dikarya</taxon>
        <taxon>Basidiomycota</taxon>
        <taxon>Agaricomycotina</taxon>
        <taxon>Agaricomycetes</taxon>
        <taxon>Agaricomycetidae</taxon>
        <taxon>Agaricales</taxon>
        <taxon>Marasmiineae</taxon>
        <taxon>Mycenaceae</taxon>
        <taxon>Mycena</taxon>
    </lineage>
</organism>